<accession>A0A173MB84</accession>
<protein>
    <recommendedName>
        <fullName evidence="3">DUF1826 domain-containing protein</fullName>
    </recommendedName>
</protein>
<dbReference type="KEGG" id="fln:FLA_0832"/>
<gene>
    <name evidence="1" type="ORF">SAMN05421788_11847</name>
</gene>
<organism evidence="1 2">
    <name type="scientific">Filimonas lacunae</name>
    <dbReference type="NCBI Taxonomy" id="477680"/>
    <lineage>
        <taxon>Bacteria</taxon>
        <taxon>Pseudomonadati</taxon>
        <taxon>Bacteroidota</taxon>
        <taxon>Chitinophagia</taxon>
        <taxon>Chitinophagales</taxon>
        <taxon>Chitinophagaceae</taxon>
        <taxon>Filimonas</taxon>
    </lineage>
</organism>
<dbReference type="Proteomes" id="UP000186917">
    <property type="component" value="Unassembled WGS sequence"/>
</dbReference>
<proteinExistence type="predicted"/>
<keyword evidence="2" id="KW-1185">Reference proteome</keyword>
<dbReference type="AlphaFoldDB" id="A0A173MB84"/>
<name>A0A173MB84_9BACT</name>
<reference evidence="2" key="1">
    <citation type="submission" date="2017-01" db="EMBL/GenBank/DDBJ databases">
        <authorList>
            <person name="Varghese N."/>
            <person name="Submissions S."/>
        </authorList>
    </citation>
    <scope>NUCLEOTIDE SEQUENCE [LARGE SCALE GENOMIC DNA]</scope>
    <source>
        <strain evidence="2">DSM 21054</strain>
    </source>
</reference>
<evidence type="ECO:0008006" key="3">
    <source>
        <dbReference type="Google" id="ProtNLM"/>
    </source>
</evidence>
<dbReference type="EMBL" id="FTOR01000018">
    <property type="protein sequence ID" value="SIT34691.1"/>
    <property type="molecule type" value="Genomic_DNA"/>
</dbReference>
<evidence type="ECO:0000313" key="1">
    <source>
        <dbReference type="EMBL" id="SIT34691.1"/>
    </source>
</evidence>
<sequence>MLRLFYFFRTSPRVAYGSRHSSLSNDLTFTGTIMIDLSHSENQVHCVTNFHDLVSTPYNGMVNAICWTRKLTGDFSEIVKKVALSGNITTIEQEELYALQLSEQGQLAREILINDLQALKTHGASPTLNVINHYDRDENYPFFPTDVYSFHVDRSPIPTDTFLCTYYGESSEILPNSQVQQKILIPEIRDELRKLYHGAEEGFDSFLSEHFFDLHYQATPNAHPTSLGIGHLWRLAIDHPESKVPPCIHRAPKEKPGQSRLLMIC</sequence>
<evidence type="ECO:0000313" key="2">
    <source>
        <dbReference type="Proteomes" id="UP000186917"/>
    </source>
</evidence>